<proteinExistence type="predicted"/>
<evidence type="ECO:0000313" key="1">
    <source>
        <dbReference type="EMBL" id="EGW11401.1"/>
    </source>
</evidence>
<sequence>MGRAWVSLGCGSSWALRNWQLRWMGRQRSCEKVLMQKGLRIANKGQKKKSSNYWLLESFS</sequence>
<evidence type="ECO:0000313" key="2">
    <source>
        <dbReference type="Proteomes" id="UP000001075"/>
    </source>
</evidence>
<dbReference type="EMBL" id="JH001908">
    <property type="protein sequence ID" value="EGW11401.1"/>
    <property type="molecule type" value="Genomic_DNA"/>
</dbReference>
<accession>G3ICC4</accession>
<reference evidence="2" key="1">
    <citation type="journal article" date="2011" name="Nat. Biotechnol.">
        <title>The genomic sequence of the Chinese hamster ovary (CHO)-K1 cell line.</title>
        <authorList>
            <person name="Xu X."/>
            <person name="Nagarajan H."/>
            <person name="Lewis N.E."/>
            <person name="Pan S."/>
            <person name="Cai Z."/>
            <person name="Liu X."/>
            <person name="Chen W."/>
            <person name="Xie M."/>
            <person name="Wang W."/>
            <person name="Hammond S."/>
            <person name="Andersen M.R."/>
            <person name="Neff N."/>
            <person name="Passarelli B."/>
            <person name="Koh W."/>
            <person name="Fan H.C."/>
            <person name="Wang J."/>
            <person name="Gui Y."/>
            <person name="Lee K.H."/>
            <person name="Betenbaugh M.J."/>
            <person name="Quake S.R."/>
            <person name="Famili I."/>
            <person name="Palsson B.O."/>
            <person name="Wang J."/>
        </authorList>
    </citation>
    <scope>NUCLEOTIDE SEQUENCE [LARGE SCALE GENOMIC DNA]</scope>
    <source>
        <strain evidence="2">CHO K1 cell line</strain>
    </source>
</reference>
<organism evidence="1 2">
    <name type="scientific">Cricetulus griseus</name>
    <name type="common">Chinese hamster</name>
    <name type="synonym">Cricetulus barabensis griseus</name>
    <dbReference type="NCBI Taxonomy" id="10029"/>
    <lineage>
        <taxon>Eukaryota</taxon>
        <taxon>Metazoa</taxon>
        <taxon>Chordata</taxon>
        <taxon>Craniata</taxon>
        <taxon>Vertebrata</taxon>
        <taxon>Euteleostomi</taxon>
        <taxon>Mammalia</taxon>
        <taxon>Eutheria</taxon>
        <taxon>Euarchontoglires</taxon>
        <taxon>Glires</taxon>
        <taxon>Rodentia</taxon>
        <taxon>Myomorpha</taxon>
        <taxon>Muroidea</taxon>
        <taxon>Cricetidae</taxon>
        <taxon>Cricetinae</taxon>
        <taxon>Cricetulus</taxon>
    </lineage>
</organism>
<gene>
    <name evidence="1" type="ORF">I79_021317</name>
</gene>
<dbReference type="InParanoid" id="G3ICC4"/>
<name>G3ICC4_CRIGR</name>
<dbReference type="AlphaFoldDB" id="G3ICC4"/>
<dbReference type="Proteomes" id="UP000001075">
    <property type="component" value="Unassembled WGS sequence"/>
</dbReference>
<protein>
    <submittedName>
        <fullName evidence="1">Uncharacterized protein</fullName>
    </submittedName>
</protein>